<sequence>MTQRETVLGSATFLVVIVAGFFSATWVTRHYAAVSPTAQGTACVGTDGSWKNWVWANVPALSPKCE</sequence>
<feature type="transmembrane region" description="Helical" evidence="1">
    <location>
        <begin position="7"/>
        <end position="27"/>
    </location>
</feature>
<accession>A0A1M7TI61</accession>
<keyword evidence="1" id="KW-1133">Transmembrane helix</keyword>
<evidence type="ECO:0000313" key="3">
    <source>
        <dbReference type="Proteomes" id="UP000184096"/>
    </source>
</evidence>
<evidence type="ECO:0000256" key="1">
    <source>
        <dbReference type="SAM" id="Phobius"/>
    </source>
</evidence>
<proteinExistence type="predicted"/>
<keyword evidence="1" id="KW-0812">Transmembrane</keyword>
<dbReference type="AlphaFoldDB" id="A0A1M7TI61"/>
<dbReference type="EMBL" id="LT670849">
    <property type="protein sequence ID" value="SHN70405.1"/>
    <property type="molecule type" value="Genomic_DNA"/>
</dbReference>
<name>A0A1M7TI61_9BRAD</name>
<dbReference type="RefSeq" id="WP_072817510.1">
    <property type="nucleotide sequence ID" value="NZ_LT670849.1"/>
</dbReference>
<dbReference type="Proteomes" id="UP000184096">
    <property type="component" value="Chromosome I"/>
</dbReference>
<protein>
    <submittedName>
        <fullName evidence="2">Uncharacterized protein</fullName>
    </submittedName>
</protein>
<evidence type="ECO:0000313" key="2">
    <source>
        <dbReference type="EMBL" id="SHN70405.1"/>
    </source>
</evidence>
<reference evidence="3" key="1">
    <citation type="submission" date="2016-11" db="EMBL/GenBank/DDBJ databases">
        <authorList>
            <person name="Varghese N."/>
            <person name="Submissions S."/>
        </authorList>
    </citation>
    <scope>NUCLEOTIDE SEQUENCE [LARGE SCALE GENOMIC DNA]</scope>
    <source>
        <strain evidence="3">GAS401</strain>
    </source>
</reference>
<keyword evidence="3" id="KW-1185">Reference proteome</keyword>
<dbReference type="OrthoDB" id="8244770at2"/>
<organism evidence="2 3">
    <name type="scientific">Bradyrhizobium erythrophlei</name>
    <dbReference type="NCBI Taxonomy" id="1437360"/>
    <lineage>
        <taxon>Bacteria</taxon>
        <taxon>Pseudomonadati</taxon>
        <taxon>Pseudomonadota</taxon>
        <taxon>Alphaproteobacteria</taxon>
        <taxon>Hyphomicrobiales</taxon>
        <taxon>Nitrobacteraceae</taxon>
        <taxon>Bradyrhizobium</taxon>
    </lineage>
</organism>
<gene>
    <name evidence="2" type="ORF">SAMN05444170_1719</name>
</gene>
<keyword evidence="1" id="KW-0472">Membrane</keyword>